<dbReference type="GO" id="GO:0046872">
    <property type="term" value="F:metal ion binding"/>
    <property type="evidence" value="ECO:0007669"/>
    <property type="project" value="UniProtKB-KW"/>
</dbReference>
<dbReference type="PANTHER" id="PTHR46233:SF3">
    <property type="entry name" value="HYDROXYACYLGLUTATHIONE HYDROLASE GLOC"/>
    <property type="match status" value="1"/>
</dbReference>
<dbReference type="InterPro" id="IPR036866">
    <property type="entry name" value="RibonucZ/Hydroxyglut_hydro"/>
</dbReference>
<gene>
    <name evidence="6" type="primary">hagH_1</name>
    <name evidence="6" type="ORF">KSMBR1_2118</name>
</gene>
<evidence type="ECO:0000313" key="6">
    <source>
        <dbReference type="EMBL" id="SOH04615.1"/>
    </source>
</evidence>
<name>A0A2C9CG35_KUEST</name>
<evidence type="ECO:0000259" key="5">
    <source>
        <dbReference type="SMART" id="SM00849"/>
    </source>
</evidence>
<dbReference type="SUPFAM" id="SSF56281">
    <property type="entry name" value="Metallo-hydrolase/oxidoreductase"/>
    <property type="match status" value="1"/>
</dbReference>
<evidence type="ECO:0000256" key="2">
    <source>
        <dbReference type="ARBA" id="ARBA00022723"/>
    </source>
</evidence>
<dbReference type="OrthoDB" id="9761531at2"/>
<evidence type="ECO:0000256" key="3">
    <source>
        <dbReference type="ARBA" id="ARBA00022801"/>
    </source>
</evidence>
<dbReference type="InterPro" id="IPR051453">
    <property type="entry name" value="MBL_Glyoxalase_II"/>
</dbReference>
<reference evidence="7" key="1">
    <citation type="submission" date="2017-10" db="EMBL/GenBank/DDBJ databases">
        <authorList>
            <person name="Frank J."/>
        </authorList>
    </citation>
    <scope>NUCLEOTIDE SEQUENCE [LARGE SCALE GENOMIC DNA]</scope>
</reference>
<keyword evidence="3" id="KW-0378">Hydrolase</keyword>
<organism evidence="6 7">
    <name type="scientific">Kuenenia stuttgartiensis</name>
    <dbReference type="NCBI Taxonomy" id="174633"/>
    <lineage>
        <taxon>Bacteria</taxon>
        <taxon>Pseudomonadati</taxon>
        <taxon>Planctomycetota</taxon>
        <taxon>Candidatus Brocadiia</taxon>
        <taxon>Candidatus Brocadiales</taxon>
        <taxon>Candidatus Brocadiaceae</taxon>
        <taxon>Candidatus Kuenenia</taxon>
    </lineage>
</organism>
<dbReference type="RefSeq" id="WP_099325312.1">
    <property type="nucleotide sequence ID" value="NZ_LT934425.1"/>
</dbReference>
<keyword evidence="4" id="KW-0862">Zinc</keyword>
<proteinExistence type="predicted"/>
<evidence type="ECO:0000256" key="1">
    <source>
        <dbReference type="ARBA" id="ARBA00001947"/>
    </source>
</evidence>
<evidence type="ECO:0000313" key="7">
    <source>
        <dbReference type="Proteomes" id="UP000221734"/>
    </source>
</evidence>
<accession>A0A2C9CG35</accession>
<dbReference type="AlphaFoldDB" id="A0A2C9CG35"/>
<dbReference type="Pfam" id="PF00753">
    <property type="entry name" value="Lactamase_B"/>
    <property type="match status" value="1"/>
</dbReference>
<sequence>MICNLIFRRFTVGSYPINGYLVADPETRVGVFIDPGGFSDEIEAFIRERQILLQYLFFTHGHWDHTEGMQEFSRRYPVKSYAGEGEVHSANNMLQGSEIIEVGSLQFKALSTPGHTLHGMSYYIPGGVFTGDALFCGSVGGTNSSKAAQCQTEHIRKHIFTLPDETLVFPAHGPMTTVGIEKYTNPFCRNTLVF</sequence>
<dbReference type="Proteomes" id="UP000221734">
    <property type="component" value="Chromosome Kuenenia_stuttgartiensis_MBR1"/>
</dbReference>
<dbReference type="PANTHER" id="PTHR46233">
    <property type="entry name" value="HYDROXYACYLGLUTATHIONE HYDROLASE GLOC"/>
    <property type="match status" value="1"/>
</dbReference>
<dbReference type="SMART" id="SM00849">
    <property type="entry name" value="Lactamase_B"/>
    <property type="match status" value="1"/>
</dbReference>
<keyword evidence="7" id="KW-1185">Reference proteome</keyword>
<feature type="domain" description="Metallo-beta-lactamase" evidence="5">
    <location>
        <begin position="16"/>
        <end position="172"/>
    </location>
</feature>
<protein>
    <recommendedName>
        <fullName evidence="5">Metallo-beta-lactamase domain-containing protein</fullName>
    </recommendedName>
</protein>
<comment type="cofactor">
    <cofactor evidence="1">
        <name>Zn(2+)</name>
        <dbReference type="ChEBI" id="CHEBI:29105"/>
    </cofactor>
</comment>
<keyword evidence="2" id="KW-0479">Metal-binding</keyword>
<evidence type="ECO:0000256" key="4">
    <source>
        <dbReference type="ARBA" id="ARBA00022833"/>
    </source>
</evidence>
<dbReference type="KEGG" id="kst:KSMBR1_2118"/>
<dbReference type="GO" id="GO:0016787">
    <property type="term" value="F:hydrolase activity"/>
    <property type="evidence" value="ECO:0007669"/>
    <property type="project" value="UniProtKB-KW"/>
</dbReference>
<dbReference type="EMBL" id="LT934425">
    <property type="protein sequence ID" value="SOH04615.1"/>
    <property type="molecule type" value="Genomic_DNA"/>
</dbReference>
<dbReference type="InterPro" id="IPR001279">
    <property type="entry name" value="Metallo-B-lactamas"/>
</dbReference>
<dbReference type="Gene3D" id="3.60.15.10">
    <property type="entry name" value="Ribonuclease Z/Hydroxyacylglutathione hydrolase-like"/>
    <property type="match status" value="1"/>
</dbReference>